<gene>
    <name evidence="1" type="primary">72</name>
    <name evidence="1" type="ORF">SEA_GAEA_72</name>
</gene>
<organism evidence="1 2">
    <name type="scientific">Gordonia phage Gaea</name>
    <dbReference type="NCBI Taxonomy" id="2483669"/>
    <lineage>
        <taxon>Viruses</taxon>
        <taxon>Duplodnaviria</taxon>
        <taxon>Heunggongvirae</taxon>
        <taxon>Uroviricota</taxon>
        <taxon>Caudoviricetes</taxon>
        <taxon>Stackebrandtviridae</taxon>
        <taxon>Schenleyvirinae</taxon>
        <taxon>Kroosvirus</taxon>
        <taxon>Kroosvirus gaea</taxon>
    </lineage>
</organism>
<name>A0A3G3M8N9_9CAUD</name>
<evidence type="ECO:0000313" key="2">
    <source>
        <dbReference type="Proteomes" id="UP000274072"/>
    </source>
</evidence>
<sequence>MTEPVLWVIRYSIEPIDPNNTSGVPELSVMRVLDPMNADPDEQHEVIVAPSTATGALLIDPTDAGSLALLATAQLVPDVDPVRPVLLLQATQVSASPAKQWPLHFANLDPDDPRAGVCAHVNTDTPDVKVAFIEGHLLGDAVLTVEDLLGGPTGG</sequence>
<dbReference type="RefSeq" id="YP_010001950.1">
    <property type="nucleotide sequence ID" value="NC_053238.1"/>
</dbReference>
<dbReference type="Proteomes" id="UP000274072">
    <property type="component" value="Genome"/>
</dbReference>
<evidence type="ECO:0000313" key="1">
    <source>
        <dbReference type="EMBL" id="AYR02880.1"/>
    </source>
</evidence>
<keyword evidence="2" id="KW-1185">Reference proteome</keyword>
<proteinExistence type="predicted"/>
<protein>
    <submittedName>
        <fullName evidence="1">Uncharacterized protein</fullName>
    </submittedName>
</protein>
<dbReference type="EMBL" id="MH976511">
    <property type="protein sequence ID" value="AYR02880.1"/>
    <property type="molecule type" value="Genomic_DNA"/>
</dbReference>
<dbReference type="GeneID" id="63026459"/>
<reference evidence="1 2" key="1">
    <citation type="submission" date="2018-09" db="EMBL/GenBank/DDBJ databases">
        <authorList>
            <person name="Ashley E."/>
            <person name="Blue D.S."/>
            <person name="Cordova A."/>
            <person name="Iordan S."/>
            <person name="Karras L."/>
            <person name="Tso F."/>
            <person name="Ward R.E."/>
            <person name="Garlena R.A."/>
            <person name="Russell D.A."/>
            <person name="Pope W.H."/>
            <person name="Jacobs-Sera D."/>
            <person name="Hatfull G.F."/>
        </authorList>
    </citation>
    <scope>NUCLEOTIDE SEQUENCE [LARGE SCALE GENOMIC DNA]</scope>
</reference>
<accession>A0A3G3M8N9</accession>
<dbReference type="KEGG" id="vg:63026459"/>